<evidence type="ECO:0000256" key="8">
    <source>
        <dbReference type="ARBA" id="ARBA00022919"/>
    </source>
</evidence>
<comment type="cofactor">
    <cofactor evidence="1 14 15">
        <name>pyridoxal 5'-phosphate</name>
        <dbReference type="ChEBI" id="CHEBI:597326"/>
    </cofactor>
</comment>
<evidence type="ECO:0000256" key="4">
    <source>
        <dbReference type="ARBA" id="ARBA00004991"/>
    </source>
</evidence>
<keyword evidence="16" id="KW-0808">Transferase</keyword>
<sequence length="455" mass="48895">MSPAQTPSEISISAAARIPEEGLAATDVLAALEDCRQHDADWRNARTWSLVYHAEDSILDLVKEAHSRYFCENALNPLAFPSLKRLENEVVQMTAQMLNAPDTAAGTMTSGGSESLLMAFKTAREWARAHHPAIHEPEVLLPVTAHPAMLKAAHYFGLRAVHVPVDAGFRASAGAAANLITDRTILVIASAPAYPHGVIDPVSDLAALASQHGILCHVDACLGGFLLPWVEKLGRPLPPFDFRVPGVTSMSADIHKYGFAAKGASVVLYRTRELRRHQFFTYPDWPGGLYGSPSMAGTRPGGAIAAAWSVMCHLGEAGYLRLARVTLETTEALIAGVRAIPGLYILGEPDMSVFAFAADDLDVYLLADAMEVRGWKLDRQQRPPSLHVMVTPNHASIVAPFLADLRECAAELAGTHPAPESAAAMYGMLGAVPGRDQVDAFILDFMDSLDAPGVR</sequence>
<dbReference type="EMBL" id="VGJX01000151">
    <property type="protein sequence ID" value="MBM3274206.1"/>
    <property type="molecule type" value="Genomic_DNA"/>
</dbReference>
<keyword evidence="16" id="KW-0032">Aminotransferase</keyword>
<gene>
    <name evidence="16" type="ORF">FJZ00_03570</name>
</gene>
<keyword evidence="5" id="KW-0812">Transmembrane</keyword>
<comment type="similarity">
    <text evidence="13">Belongs to the group II decarboxylase family. Sphingosine-1-phosphate lyase subfamily.</text>
</comment>
<evidence type="ECO:0000256" key="6">
    <source>
        <dbReference type="ARBA" id="ARBA00022824"/>
    </source>
</evidence>
<accession>A0A938BKG8</accession>
<evidence type="ECO:0000256" key="5">
    <source>
        <dbReference type="ARBA" id="ARBA00022692"/>
    </source>
</evidence>
<dbReference type="GO" id="GO:0019752">
    <property type="term" value="P:carboxylic acid metabolic process"/>
    <property type="evidence" value="ECO:0007669"/>
    <property type="project" value="InterPro"/>
</dbReference>
<comment type="caution">
    <text evidence="16">The sequence shown here is derived from an EMBL/GenBank/DDBJ whole genome shotgun (WGS) entry which is preliminary data.</text>
</comment>
<dbReference type="GO" id="GO:0008483">
    <property type="term" value="F:transaminase activity"/>
    <property type="evidence" value="ECO:0007669"/>
    <property type="project" value="UniProtKB-KW"/>
</dbReference>
<dbReference type="PANTHER" id="PTHR42735:SF9">
    <property type="entry name" value="SPHINGOSINE-1-PHOSPHATE LYASE"/>
    <property type="match status" value="1"/>
</dbReference>
<reference evidence="16 17" key="1">
    <citation type="submission" date="2019-03" db="EMBL/GenBank/DDBJ databases">
        <title>Lake Tanganyika Metagenome-Assembled Genomes (MAGs).</title>
        <authorList>
            <person name="Tran P."/>
        </authorList>
    </citation>
    <scope>NUCLEOTIDE SEQUENCE [LARGE SCALE GENOMIC DNA]</scope>
    <source>
        <strain evidence="16">K_DeepCast_65m_m2_236</strain>
    </source>
</reference>
<keyword evidence="10" id="KW-0443">Lipid metabolism</keyword>
<dbReference type="SUPFAM" id="SSF53383">
    <property type="entry name" value="PLP-dependent transferases"/>
    <property type="match status" value="1"/>
</dbReference>
<evidence type="ECO:0000313" key="17">
    <source>
        <dbReference type="Proteomes" id="UP000703893"/>
    </source>
</evidence>
<dbReference type="PANTHER" id="PTHR42735">
    <property type="match status" value="1"/>
</dbReference>
<proteinExistence type="inferred from homology"/>
<dbReference type="InterPro" id="IPR050477">
    <property type="entry name" value="GrpII_AminoAcid_Decarb"/>
</dbReference>
<evidence type="ECO:0000256" key="9">
    <source>
        <dbReference type="ARBA" id="ARBA00022989"/>
    </source>
</evidence>
<dbReference type="Proteomes" id="UP000703893">
    <property type="component" value="Unassembled WGS sequence"/>
</dbReference>
<dbReference type="GO" id="GO:0030170">
    <property type="term" value="F:pyridoxal phosphate binding"/>
    <property type="evidence" value="ECO:0007669"/>
    <property type="project" value="InterPro"/>
</dbReference>
<keyword evidence="11" id="KW-0472">Membrane</keyword>
<dbReference type="AlphaFoldDB" id="A0A938BKG8"/>
<evidence type="ECO:0000256" key="11">
    <source>
        <dbReference type="ARBA" id="ARBA00023136"/>
    </source>
</evidence>
<evidence type="ECO:0000256" key="1">
    <source>
        <dbReference type="ARBA" id="ARBA00001933"/>
    </source>
</evidence>
<dbReference type="Gene3D" id="3.40.640.10">
    <property type="entry name" value="Type I PLP-dependent aspartate aminotransferase-like (Major domain)"/>
    <property type="match status" value="1"/>
</dbReference>
<dbReference type="InterPro" id="IPR015422">
    <property type="entry name" value="PyrdxlP-dep_Trfase_small"/>
</dbReference>
<keyword evidence="8" id="KW-0746">Sphingolipid metabolism</keyword>
<keyword evidence="6" id="KW-0256">Endoplasmic reticulum</keyword>
<dbReference type="Gene3D" id="6.10.140.2150">
    <property type="match status" value="1"/>
</dbReference>
<dbReference type="InterPro" id="IPR015424">
    <property type="entry name" value="PyrdxlP-dep_Trfase"/>
</dbReference>
<dbReference type="GO" id="GO:0004058">
    <property type="term" value="F:aromatic-L-amino-acid decarboxylase activity"/>
    <property type="evidence" value="ECO:0007669"/>
    <property type="project" value="UniProtKB-ARBA"/>
</dbReference>
<dbReference type="GO" id="GO:0006665">
    <property type="term" value="P:sphingolipid metabolic process"/>
    <property type="evidence" value="ECO:0007669"/>
    <property type="project" value="UniProtKB-KW"/>
</dbReference>
<dbReference type="FunFam" id="3.40.640.10:FF:000020">
    <property type="entry name" value="sphingosine-1-phosphate lyase 1"/>
    <property type="match status" value="1"/>
</dbReference>
<evidence type="ECO:0000256" key="14">
    <source>
        <dbReference type="PIRSR" id="PIRSR602129-50"/>
    </source>
</evidence>
<feature type="modified residue" description="N6-(pyridoxal phosphate)lysine" evidence="14">
    <location>
        <position position="256"/>
    </location>
</feature>
<keyword evidence="12 15" id="KW-0456">Lyase</keyword>
<dbReference type="InterPro" id="IPR002129">
    <property type="entry name" value="PyrdxlP-dep_de-COase"/>
</dbReference>
<keyword evidence="7 14" id="KW-0663">Pyridoxal phosphate</keyword>
<comment type="pathway">
    <text evidence="3">Lipid metabolism; sphingolipid metabolism.</text>
</comment>
<dbReference type="Pfam" id="PF00282">
    <property type="entry name" value="Pyridoxal_deC"/>
    <property type="match status" value="1"/>
</dbReference>
<comment type="pathway">
    <text evidence="4">Sphingolipid metabolism.</text>
</comment>
<evidence type="ECO:0000256" key="3">
    <source>
        <dbReference type="ARBA" id="ARBA00004760"/>
    </source>
</evidence>
<evidence type="ECO:0000256" key="2">
    <source>
        <dbReference type="ARBA" id="ARBA00004389"/>
    </source>
</evidence>
<evidence type="ECO:0000256" key="12">
    <source>
        <dbReference type="ARBA" id="ARBA00023239"/>
    </source>
</evidence>
<dbReference type="Gene3D" id="3.90.1150.10">
    <property type="entry name" value="Aspartate Aminotransferase, domain 1"/>
    <property type="match status" value="1"/>
</dbReference>
<evidence type="ECO:0000256" key="13">
    <source>
        <dbReference type="ARBA" id="ARBA00038302"/>
    </source>
</evidence>
<organism evidence="16 17">
    <name type="scientific">Candidatus Tanganyikabacteria bacterium</name>
    <dbReference type="NCBI Taxonomy" id="2961651"/>
    <lineage>
        <taxon>Bacteria</taxon>
        <taxon>Bacillati</taxon>
        <taxon>Candidatus Sericytochromatia</taxon>
        <taxon>Candidatus Tanganyikabacteria</taxon>
    </lineage>
</organism>
<name>A0A938BKG8_9BACT</name>
<evidence type="ECO:0000256" key="7">
    <source>
        <dbReference type="ARBA" id="ARBA00022898"/>
    </source>
</evidence>
<protein>
    <submittedName>
        <fullName evidence="16">Aspartate aminotransferase family protein</fullName>
    </submittedName>
</protein>
<dbReference type="GO" id="GO:0016020">
    <property type="term" value="C:membrane"/>
    <property type="evidence" value="ECO:0007669"/>
    <property type="project" value="GOC"/>
</dbReference>
<evidence type="ECO:0000256" key="15">
    <source>
        <dbReference type="RuleBase" id="RU000382"/>
    </source>
</evidence>
<comment type="subcellular location">
    <subcellularLocation>
        <location evidence="2">Endoplasmic reticulum membrane</location>
        <topology evidence="2">Single-pass membrane protein</topology>
    </subcellularLocation>
</comment>
<evidence type="ECO:0000313" key="16">
    <source>
        <dbReference type="EMBL" id="MBM3274206.1"/>
    </source>
</evidence>
<keyword evidence="9" id="KW-1133">Transmembrane helix</keyword>
<evidence type="ECO:0000256" key="10">
    <source>
        <dbReference type="ARBA" id="ARBA00023098"/>
    </source>
</evidence>
<dbReference type="InterPro" id="IPR015421">
    <property type="entry name" value="PyrdxlP-dep_Trfase_major"/>
</dbReference>